<dbReference type="SUPFAM" id="SSF46785">
    <property type="entry name" value="Winged helix' DNA-binding domain"/>
    <property type="match status" value="1"/>
</dbReference>
<dbReference type="PANTHER" id="PTHR30136">
    <property type="entry name" value="HELIX-TURN-HELIX TRANSCRIPTIONAL REGULATOR, ICLR FAMILY"/>
    <property type="match status" value="1"/>
</dbReference>
<evidence type="ECO:0000256" key="2">
    <source>
        <dbReference type="ARBA" id="ARBA00023125"/>
    </source>
</evidence>
<dbReference type="InterPro" id="IPR050707">
    <property type="entry name" value="HTH_MetabolicPath_Reg"/>
</dbReference>
<dbReference type="RefSeq" id="WP_021245951.1">
    <property type="nucleotide sequence ID" value="NZ_JACIIY010000004.1"/>
</dbReference>
<dbReference type="Pfam" id="PF01614">
    <property type="entry name" value="IclR_C"/>
    <property type="match status" value="1"/>
</dbReference>
<keyword evidence="3" id="KW-0804">Transcription</keyword>
<dbReference type="InterPro" id="IPR005471">
    <property type="entry name" value="Tscrpt_reg_IclR_N"/>
</dbReference>
<dbReference type="Gene3D" id="1.10.10.10">
    <property type="entry name" value="Winged helix-like DNA-binding domain superfamily/Winged helix DNA-binding domain"/>
    <property type="match status" value="1"/>
</dbReference>
<keyword evidence="2" id="KW-0238">DNA-binding</keyword>
<evidence type="ECO:0000259" key="4">
    <source>
        <dbReference type="PROSITE" id="PS51077"/>
    </source>
</evidence>
<evidence type="ECO:0000256" key="3">
    <source>
        <dbReference type="ARBA" id="ARBA00023163"/>
    </source>
</evidence>
<dbReference type="GO" id="GO:0045892">
    <property type="term" value="P:negative regulation of DNA-templated transcription"/>
    <property type="evidence" value="ECO:0007669"/>
    <property type="project" value="TreeGrafter"/>
</dbReference>
<dbReference type="InterPro" id="IPR029016">
    <property type="entry name" value="GAF-like_dom_sf"/>
</dbReference>
<feature type="domain" description="IclR-ED" evidence="5">
    <location>
        <begin position="84"/>
        <end position="259"/>
    </location>
</feature>
<dbReference type="PROSITE" id="PS51077">
    <property type="entry name" value="HTH_ICLR"/>
    <property type="match status" value="1"/>
</dbReference>
<reference evidence="6 7" key="1">
    <citation type="journal article" date="2015" name="Stand. Genomic Sci.">
        <title>Genomic Encyclopedia of Bacterial and Archaeal Type Strains, Phase III: the genomes of soil and plant-associated and newly described type strains.</title>
        <authorList>
            <person name="Whitman W.B."/>
            <person name="Woyke T."/>
            <person name="Klenk H.P."/>
            <person name="Zhou Y."/>
            <person name="Lilburn T.G."/>
            <person name="Beck B.J."/>
            <person name="De Vos P."/>
            <person name="Vandamme P."/>
            <person name="Eisen J.A."/>
            <person name="Garrity G."/>
            <person name="Hugenholtz P."/>
            <person name="Kyrpides N.C."/>
        </authorList>
    </citation>
    <scope>NUCLEOTIDE SEQUENCE [LARGE SCALE GENOMIC DNA]</scope>
    <source>
        <strain evidence="6 7">CGMCC 1.7748</strain>
    </source>
</reference>
<dbReference type="GO" id="GO:0003700">
    <property type="term" value="F:DNA-binding transcription factor activity"/>
    <property type="evidence" value="ECO:0007669"/>
    <property type="project" value="TreeGrafter"/>
</dbReference>
<dbReference type="Proteomes" id="UP000316624">
    <property type="component" value="Unassembled WGS sequence"/>
</dbReference>
<dbReference type="PROSITE" id="PS51078">
    <property type="entry name" value="ICLR_ED"/>
    <property type="match status" value="1"/>
</dbReference>
<protein>
    <submittedName>
        <fullName evidence="6">IclR family transcriptional regulator</fullName>
    </submittedName>
</protein>
<dbReference type="AlphaFoldDB" id="A0A562KE31"/>
<evidence type="ECO:0000259" key="5">
    <source>
        <dbReference type="PROSITE" id="PS51078"/>
    </source>
</evidence>
<dbReference type="Gene3D" id="3.30.450.40">
    <property type="match status" value="1"/>
</dbReference>
<sequence>METVQRRPRLVELPGNRKNLAKSGTRALDVLEFVAQCQRPVRAVEVANALHLQPSSADQLLKTLVDSGYLLFERDYKHYLPSPRLIRFSMWLSEYYYGSDNLVRLLSALSLRSGELVTLAAPQGDVMQIVDFVDRPEGPDTVQKGLKVAMLRSALGITYLASLSRPDLRHLLARLEAEQGHAALHMAETSAWIEDVRKRRYASGGLGAGSSAWSITMALPKAQNETSLVLGVSGVERRIRSREAELVEIMRNAIEEFLT</sequence>
<proteinExistence type="predicted"/>
<dbReference type="PANTHER" id="PTHR30136:SF35">
    <property type="entry name" value="HTH-TYPE TRANSCRIPTIONAL REGULATOR RV1719"/>
    <property type="match status" value="1"/>
</dbReference>
<accession>A0A562KE31</accession>
<dbReference type="InterPro" id="IPR014757">
    <property type="entry name" value="Tscrpt_reg_IclR_C"/>
</dbReference>
<dbReference type="InterPro" id="IPR036388">
    <property type="entry name" value="WH-like_DNA-bd_sf"/>
</dbReference>
<evidence type="ECO:0000313" key="6">
    <source>
        <dbReference type="EMBL" id="TWH93670.1"/>
    </source>
</evidence>
<gene>
    <name evidence="6" type="ORF">IQ35_01879</name>
</gene>
<keyword evidence="7" id="KW-1185">Reference proteome</keyword>
<organism evidence="6 7">
    <name type="scientific">Sphingobium wenxiniae (strain DSM 21828 / CGMCC 1.7748 / JZ-1)</name>
    <dbReference type="NCBI Taxonomy" id="595605"/>
    <lineage>
        <taxon>Bacteria</taxon>
        <taxon>Pseudomonadati</taxon>
        <taxon>Pseudomonadota</taxon>
        <taxon>Alphaproteobacteria</taxon>
        <taxon>Sphingomonadales</taxon>
        <taxon>Sphingomonadaceae</taxon>
        <taxon>Sphingobium</taxon>
    </lineage>
</organism>
<feature type="domain" description="HTH iclR-type" evidence="4">
    <location>
        <begin position="21"/>
        <end position="83"/>
    </location>
</feature>
<dbReference type="InterPro" id="IPR036390">
    <property type="entry name" value="WH_DNA-bd_sf"/>
</dbReference>
<evidence type="ECO:0000256" key="1">
    <source>
        <dbReference type="ARBA" id="ARBA00023015"/>
    </source>
</evidence>
<keyword evidence="1" id="KW-0805">Transcription regulation</keyword>
<name>A0A562KE31_SPHWJ</name>
<dbReference type="GO" id="GO:0003677">
    <property type="term" value="F:DNA binding"/>
    <property type="evidence" value="ECO:0007669"/>
    <property type="project" value="UniProtKB-KW"/>
</dbReference>
<evidence type="ECO:0000313" key="7">
    <source>
        <dbReference type="Proteomes" id="UP000316624"/>
    </source>
</evidence>
<dbReference type="SUPFAM" id="SSF55781">
    <property type="entry name" value="GAF domain-like"/>
    <property type="match status" value="1"/>
</dbReference>
<dbReference type="Pfam" id="PF09339">
    <property type="entry name" value="HTH_IclR"/>
    <property type="match status" value="1"/>
</dbReference>
<dbReference type="EMBL" id="VLKK01000006">
    <property type="protein sequence ID" value="TWH93670.1"/>
    <property type="molecule type" value="Genomic_DNA"/>
</dbReference>
<comment type="caution">
    <text evidence="6">The sequence shown here is derived from an EMBL/GenBank/DDBJ whole genome shotgun (WGS) entry which is preliminary data.</text>
</comment>